<dbReference type="Pfam" id="PF23562">
    <property type="entry name" value="AMP-binding_C_3"/>
    <property type="match status" value="1"/>
</dbReference>
<dbReference type="InterPro" id="IPR000873">
    <property type="entry name" value="AMP-dep_synth/lig_dom"/>
</dbReference>
<feature type="domain" description="AMP-dependent synthetase/ligase" evidence="2">
    <location>
        <begin position="21"/>
        <end position="381"/>
    </location>
</feature>
<dbReference type="PANTHER" id="PTHR43201:SF8">
    <property type="entry name" value="ACYL-COA SYNTHETASE FAMILY MEMBER 3"/>
    <property type="match status" value="1"/>
</dbReference>
<dbReference type="Pfam" id="PF00501">
    <property type="entry name" value="AMP-binding"/>
    <property type="match status" value="1"/>
</dbReference>
<dbReference type="GO" id="GO:0006631">
    <property type="term" value="P:fatty acid metabolic process"/>
    <property type="evidence" value="ECO:0007669"/>
    <property type="project" value="TreeGrafter"/>
</dbReference>
<organism evidence="3 4">
    <name type="scientific">Circinella minor</name>
    <dbReference type="NCBI Taxonomy" id="1195481"/>
    <lineage>
        <taxon>Eukaryota</taxon>
        <taxon>Fungi</taxon>
        <taxon>Fungi incertae sedis</taxon>
        <taxon>Mucoromycota</taxon>
        <taxon>Mucoromycotina</taxon>
        <taxon>Mucoromycetes</taxon>
        <taxon>Mucorales</taxon>
        <taxon>Lichtheimiaceae</taxon>
        <taxon>Circinella</taxon>
    </lineage>
</organism>
<protein>
    <recommendedName>
        <fullName evidence="2">AMP-dependent synthetase/ligase domain-containing protein</fullName>
    </recommendedName>
</protein>
<evidence type="ECO:0000259" key="2">
    <source>
        <dbReference type="Pfam" id="PF00501"/>
    </source>
</evidence>
<dbReference type="OrthoDB" id="2261568at2759"/>
<reference evidence="3 4" key="1">
    <citation type="submission" date="2020-12" db="EMBL/GenBank/DDBJ databases">
        <title>Metabolic potential, ecology and presence of endohyphal bacteria is reflected in genomic diversity of Mucoromycotina.</title>
        <authorList>
            <person name="Muszewska A."/>
            <person name="Okrasinska A."/>
            <person name="Steczkiewicz K."/>
            <person name="Drgas O."/>
            <person name="Orlowska M."/>
            <person name="Perlinska-Lenart U."/>
            <person name="Aleksandrzak-Piekarczyk T."/>
            <person name="Szatraj K."/>
            <person name="Zielenkiewicz U."/>
            <person name="Pilsyk S."/>
            <person name="Malc E."/>
            <person name="Mieczkowski P."/>
            <person name="Kruszewska J.S."/>
            <person name="Biernat P."/>
            <person name="Pawlowska J."/>
        </authorList>
    </citation>
    <scope>NUCLEOTIDE SEQUENCE [LARGE SCALE GENOMIC DNA]</scope>
    <source>
        <strain evidence="3 4">CBS 142.35</strain>
    </source>
</reference>
<dbReference type="InterPro" id="IPR042099">
    <property type="entry name" value="ANL_N_sf"/>
</dbReference>
<gene>
    <name evidence="3" type="ORF">INT45_011826</name>
</gene>
<comment type="caution">
    <text evidence="3">The sequence shown here is derived from an EMBL/GenBank/DDBJ whole genome shotgun (WGS) entry which is preliminary data.</text>
</comment>
<dbReference type="EMBL" id="JAEPRB010000032">
    <property type="protein sequence ID" value="KAG2225143.1"/>
    <property type="molecule type" value="Genomic_DNA"/>
</dbReference>
<accession>A0A8H7VQL0</accession>
<name>A0A8H7VQL0_9FUNG</name>
<dbReference type="PANTHER" id="PTHR43201">
    <property type="entry name" value="ACYL-COA SYNTHETASE"/>
    <property type="match status" value="1"/>
</dbReference>
<evidence type="ECO:0000313" key="3">
    <source>
        <dbReference type="EMBL" id="KAG2225143.1"/>
    </source>
</evidence>
<evidence type="ECO:0000256" key="1">
    <source>
        <dbReference type="ARBA" id="ARBA00006432"/>
    </source>
</evidence>
<comment type="similarity">
    <text evidence="1">Belongs to the ATP-dependent AMP-binding enzyme family.</text>
</comment>
<dbReference type="Gene3D" id="3.40.50.12780">
    <property type="entry name" value="N-terminal domain of ligase-like"/>
    <property type="match status" value="1"/>
</dbReference>
<sequence>MMVTPGTNFNYNDYKSLLHVFETAVNNHHDKLFIRYEIPNSENEFKTLTYGQVNKIVTQLASHWRTMIDQSGVDPQQQKQSTVTIISEKSIRSIITLLAVIKLEMPFFSLSTSETEVVTAHFIKDAIHESSPSVSNNIQIWNELDIDEYLINTTVASDNNNLPMDRPFICGNPNNDKNVSSPSTQRQREKYELGPKDTAFYMHTSGSTALPKIIPRDARSILYAIKETLIKSIQQADCPDVIMKSEDVVILPSATIPGPSQITLLMGSSVVVLDQCNVKSSDLLFIAEKYKATLMLSSPITLEHLAEHLKKQDENKSSTFDKSTYQQEETMLQTLQRVKFCFSYGAPLRRSVGNFLRSKGLNVQNLYGSSETSILAISNVSKDNSEYWYSICPTNGFFHYATFEPFENQDNIYQLVLNENFPSLAPGLSNRPDGKYATKDLFFKEPEKQQNTWTYVGRVDDSINLSNGEKVFPTPMEKEICNEDIVKNCIIIGDSRETVSVLVELHLDKSIEYSPAEMTSKVYRAVHQANKDIISCTGIIVPDMVYILPSNKQLPTTRKKAVMRKKAIDMFHHEIEQLYSDYVSSS</sequence>
<dbReference type="SUPFAM" id="SSF56801">
    <property type="entry name" value="Acetyl-CoA synthetase-like"/>
    <property type="match status" value="1"/>
</dbReference>
<dbReference type="GO" id="GO:0031956">
    <property type="term" value="F:medium-chain fatty acid-CoA ligase activity"/>
    <property type="evidence" value="ECO:0007669"/>
    <property type="project" value="TreeGrafter"/>
</dbReference>
<evidence type="ECO:0000313" key="4">
    <source>
        <dbReference type="Proteomes" id="UP000646827"/>
    </source>
</evidence>
<keyword evidence="4" id="KW-1185">Reference proteome</keyword>
<dbReference type="AlphaFoldDB" id="A0A8H7VQL0"/>
<dbReference type="Proteomes" id="UP000646827">
    <property type="component" value="Unassembled WGS sequence"/>
</dbReference>
<proteinExistence type="inferred from homology"/>